<dbReference type="PANTHER" id="PTHR11431:SF23">
    <property type="entry name" value="FERRITIN"/>
    <property type="match status" value="1"/>
</dbReference>
<dbReference type="Ensembl" id="ENSCPBT00000029055.1">
    <property type="protein sequence ID" value="ENSCPBP00000024663.1"/>
    <property type="gene ID" value="ENSCPBG00000017562.1"/>
</dbReference>
<accession>A0A8C3P8W9</accession>
<dbReference type="CDD" id="cd01056">
    <property type="entry name" value="Euk_Ferritin"/>
    <property type="match status" value="1"/>
</dbReference>
<dbReference type="Pfam" id="PF00210">
    <property type="entry name" value="Ferritin"/>
    <property type="match status" value="1"/>
</dbReference>
<reference evidence="9" key="1">
    <citation type="submission" date="2025-08" db="UniProtKB">
        <authorList>
            <consortium name="Ensembl"/>
        </authorList>
    </citation>
    <scope>IDENTIFICATION</scope>
</reference>
<protein>
    <recommendedName>
        <fullName evidence="6">Ferritin</fullName>
    </recommendedName>
</protein>
<organism evidence="9 10">
    <name type="scientific">Chrysemys picta bellii</name>
    <name type="common">Western painted turtle</name>
    <name type="synonym">Emys bellii</name>
    <dbReference type="NCBI Taxonomy" id="8478"/>
    <lineage>
        <taxon>Eukaryota</taxon>
        <taxon>Metazoa</taxon>
        <taxon>Chordata</taxon>
        <taxon>Craniata</taxon>
        <taxon>Vertebrata</taxon>
        <taxon>Euteleostomi</taxon>
        <taxon>Archelosauria</taxon>
        <taxon>Testudinata</taxon>
        <taxon>Testudines</taxon>
        <taxon>Cryptodira</taxon>
        <taxon>Durocryptodira</taxon>
        <taxon>Testudinoidea</taxon>
        <taxon>Emydidae</taxon>
        <taxon>Chrysemys</taxon>
    </lineage>
</organism>
<feature type="binding site" evidence="5">
    <location>
        <position position="86"/>
    </location>
    <ligand>
        <name>Fe cation</name>
        <dbReference type="ChEBI" id="CHEBI:24875"/>
        <label>1</label>
    </ligand>
</feature>
<evidence type="ECO:0000256" key="6">
    <source>
        <dbReference type="RuleBase" id="RU361145"/>
    </source>
</evidence>
<keyword evidence="10" id="KW-1185">Reference proteome</keyword>
<name>A0A8C3P8W9_CHRPI</name>
<dbReference type="PANTHER" id="PTHR11431">
    <property type="entry name" value="FERRITIN"/>
    <property type="match status" value="1"/>
</dbReference>
<comment type="similarity">
    <text evidence="1 6">Belongs to the ferritin family.</text>
</comment>
<comment type="function">
    <text evidence="6">Stores iron in a soluble, non-toxic, readily available form. Important for iron homeostasis. Iron is taken up in the ferrous form and deposited as ferric hydroxides after oxidation.</text>
</comment>
<feature type="domain" description="Ferritin-like diiron" evidence="8">
    <location>
        <begin position="34"/>
        <end position="183"/>
    </location>
</feature>
<dbReference type="InterPro" id="IPR009040">
    <property type="entry name" value="Ferritin-like_diiron"/>
</dbReference>
<dbReference type="GO" id="GO:0008198">
    <property type="term" value="F:ferrous iron binding"/>
    <property type="evidence" value="ECO:0007669"/>
    <property type="project" value="TreeGrafter"/>
</dbReference>
<evidence type="ECO:0000256" key="7">
    <source>
        <dbReference type="SAM" id="MobiDB-lite"/>
    </source>
</evidence>
<evidence type="ECO:0000313" key="10">
    <source>
        <dbReference type="Proteomes" id="UP000694380"/>
    </source>
</evidence>
<dbReference type="GO" id="GO:0006826">
    <property type="term" value="P:iron ion transport"/>
    <property type="evidence" value="ECO:0007669"/>
    <property type="project" value="InterPro"/>
</dbReference>
<evidence type="ECO:0000256" key="5">
    <source>
        <dbReference type="PIRSR" id="PIRSR601519-1"/>
    </source>
</evidence>
<keyword evidence="3 5" id="KW-0479">Metal-binding</keyword>
<dbReference type="InterPro" id="IPR009078">
    <property type="entry name" value="Ferritin-like_SF"/>
</dbReference>
<dbReference type="GeneTree" id="ENSGT00920000149457"/>
<evidence type="ECO:0000256" key="3">
    <source>
        <dbReference type="ARBA" id="ARBA00022723"/>
    </source>
</evidence>
<reference evidence="9" key="2">
    <citation type="submission" date="2025-09" db="UniProtKB">
        <authorList>
            <consortium name="Ensembl"/>
        </authorList>
    </citation>
    <scope>IDENTIFICATION</scope>
</reference>
<dbReference type="GO" id="GO:0008199">
    <property type="term" value="F:ferric iron binding"/>
    <property type="evidence" value="ECO:0007669"/>
    <property type="project" value="InterPro"/>
</dbReference>
<keyword evidence="2 6" id="KW-0409">Iron storage</keyword>
<dbReference type="Gene3D" id="1.20.1260.10">
    <property type="match status" value="1"/>
</dbReference>
<dbReference type="OMA" id="EGLCGVT"/>
<feature type="region of interest" description="Disordered" evidence="7">
    <location>
        <begin position="230"/>
        <end position="275"/>
    </location>
</feature>
<dbReference type="InterPro" id="IPR008331">
    <property type="entry name" value="Ferritin_DPS_dom"/>
</dbReference>
<dbReference type="AlphaFoldDB" id="A0A8C3P8W9"/>
<feature type="compositionally biased region" description="Basic and acidic residues" evidence="7">
    <location>
        <begin position="266"/>
        <end position="275"/>
    </location>
</feature>
<evidence type="ECO:0000256" key="1">
    <source>
        <dbReference type="ARBA" id="ARBA00007513"/>
    </source>
</evidence>
<evidence type="ECO:0000313" key="9">
    <source>
        <dbReference type="Ensembl" id="ENSCPBP00000024663.1"/>
    </source>
</evidence>
<dbReference type="SUPFAM" id="SSF47240">
    <property type="entry name" value="Ferritin-like"/>
    <property type="match status" value="1"/>
</dbReference>
<dbReference type="Proteomes" id="UP000694380">
    <property type="component" value="Unplaced"/>
</dbReference>
<evidence type="ECO:0000256" key="2">
    <source>
        <dbReference type="ARBA" id="ARBA00022434"/>
    </source>
</evidence>
<dbReference type="GO" id="GO:0006879">
    <property type="term" value="P:intracellular iron ion homeostasis"/>
    <property type="evidence" value="ECO:0007669"/>
    <property type="project" value="UniProtKB-KW"/>
</dbReference>
<evidence type="ECO:0000259" key="8">
    <source>
        <dbReference type="PROSITE" id="PS50905"/>
    </source>
</evidence>
<sequence length="275" mass="30901">MSHRLCAGVSYPPKQAEQLGLMPVSLLCKAQQTLFWVPCSKALFFVPVSCCSGDRLPGLRQGEVFDQSDVALPNFSKFFRHQAKEEKEAAEAMLKYLQERGGHYCTRIIQRPNCEHVSNVVKALEVALVQWKTVTGYFEELYALSIENADPHSASTIKKQFIEPKIRKIKLMGDLLTNAHRLVCSQDGRGNLGDYLMERLQEELKTGIETDSRHHCTPCTSLQQCRGTAKGLQRPPKEFSQKSSSIGPMHANQCCPSSQSLCKDMPGAKRRQEKE</sequence>
<dbReference type="GO" id="GO:0005737">
    <property type="term" value="C:cytoplasm"/>
    <property type="evidence" value="ECO:0007669"/>
    <property type="project" value="TreeGrafter"/>
</dbReference>
<proteinExistence type="inferred from homology"/>
<dbReference type="InterPro" id="IPR001519">
    <property type="entry name" value="Ferritin"/>
</dbReference>
<dbReference type="InterPro" id="IPR012347">
    <property type="entry name" value="Ferritin-like"/>
</dbReference>
<keyword evidence="4 5" id="KW-0408">Iron</keyword>
<dbReference type="PROSITE" id="PS50905">
    <property type="entry name" value="FERRITIN_LIKE"/>
    <property type="match status" value="1"/>
</dbReference>
<evidence type="ECO:0000256" key="4">
    <source>
        <dbReference type="ARBA" id="ARBA00023004"/>
    </source>
</evidence>